<dbReference type="GO" id="GO:0003729">
    <property type="term" value="F:mRNA binding"/>
    <property type="evidence" value="ECO:0007669"/>
    <property type="project" value="TreeGrafter"/>
</dbReference>
<dbReference type="InterPro" id="IPR000504">
    <property type="entry name" value="RRM_dom"/>
</dbReference>
<dbReference type="RefSeq" id="XP_017989406.1">
    <property type="nucleotide sequence ID" value="XM_018133917.1"/>
</dbReference>
<dbReference type="EMBL" id="CP014247">
    <property type="protein sequence ID" value="AMD22410.1"/>
    <property type="molecule type" value="Genomic_DNA"/>
</dbReference>
<feature type="domain" description="RRM" evidence="3">
    <location>
        <begin position="198"/>
        <end position="279"/>
    </location>
</feature>
<name>A0A120K2S0_9SACH</name>
<organism evidence="4 5">
    <name type="scientific">Eremothecium sinecaudum</name>
    <dbReference type="NCBI Taxonomy" id="45286"/>
    <lineage>
        <taxon>Eukaryota</taxon>
        <taxon>Fungi</taxon>
        <taxon>Dikarya</taxon>
        <taxon>Ascomycota</taxon>
        <taxon>Saccharomycotina</taxon>
        <taxon>Saccharomycetes</taxon>
        <taxon>Saccharomycetales</taxon>
        <taxon>Saccharomycetaceae</taxon>
        <taxon>Eremothecium</taxon>
    </lineage>
</organism>
<proteinExistence type="predicted"/>
<dbReference type="Pfam" id="PF00076">
    <property type="entry name" value="RRM_1"/>
    <property type="match status" value="3"/>
</dbReference>
<dbReference type="Proteomes" id="UP000243052">
    <property type="component" value="Chromosome vii"/>
</dbReference>
<dbReference type="STRING" id="45286.A0A120K2S0"/>
<dbReference type="GeneID" id="28725761"/>
<dbReference type="InterPro" id="IPR050502">
    <property type="entry name" value="Euk_RNA-bind_prot"/>
</dbReference>
<evidence type="ECO:0000256" key="2">
    <source>
        <dbReference type="PROSITE-ProRule" id="PRU00176"/>
    </source>
</evidence>
<dbReference type="PROSITE" id="PS50102">
    <property type="entry name" value="RRM"/>
    <property type="match status" value="3"/>
</dbReference>
<gene>
    <name evidence="4" type="ORF">AW171_hschr74446</name>
</gene>
<keyword evidence="5" id="KW-1185">Reference proteome</keyword>
<evidence type="ECO:0000256" key="1">
    <source>
        <dbReference type="ARBA" id="ARBA00022884"/>
    </source>
</evidence>
<dbReference type="PANTHER" id="PTHR48025:SF1">
    <property type="entry name" value="RRM DOMAIN-CONTAINING PROTEIN"/>
    <property type="match status" value="1"/>
</dbReference>
<dbReference type="AlphaFoldDB" id="A0A120K2S0"/>
<dbReference type="GO" id="GO:0005634">
    <property type="term" value="C:nucleus"/>
    <property type="evidence" value="ECO:0007669"/>
    <property type="project" value="TreeGrafter"/>
</dbReference>
<dbReference type="Gene3D" id="3.30.70.330">
    <property type="match status" value="4"/>
</dbReference>
<evidence type="ECO:0000259" key="3">
    <source>
        <dbReference type="PROSITE" id="PS50102"/>
    </source>
</evidence>
<sequence>MKRDINELDNVSLESKKQNTAVTTNREVSTVLVRNLPRNYNNYKLKKYFQQCGEIKQVDMIFTKEKDAKVARIEFVSFDGALSALTKSLKVIGSNKIIVEHLRNSTIWITNFPPTFQVPELRNLFASLDGYCLSVRLPSLRFNSNRRFAYIDMDTNEHAVNAVEMLHQKVIEGYKLIVKLSNPNEKSARTDAATMECREIYIRHLDNKLVTLEKLTELVMPFGPIERINMPCNGSISKDVHNNGYAFVAYKSAADSTKALQLNNSTFEGKIIKVSIADRKAYLERQRVKELLNTMNFHSNIISIFPLSDKISKAQIKSMLKENSSFLNDDLIKEIFLVSDHQGALIVFEDDKTAAKVTLALNGCKIGDQILKCGSIQDLIRSKQLMEANNTKHIVRLPVVRTESTVKSSKKLTNEDFRKMLFQR</sequence>
<protein>
    <submittedName>
        <fullName evidence="4">HGR071Cp</fullName>
    </submittedName>
</protein>
<keyword evidence="1 2" id="KW-0694">RNA-binding</keyword>
<dbReference type="Pfam" id="PF16842">
    <property type="entry name" value="RRM_occluded"/>
    <property type="match status" value="1"/>
</dbReference>
<evidence type="ECO:0000313" key="5">
    <source>
        <dbReference type="Proteomes" id="UP000243052"/>
    </source>
</evidence>
<dbReference type="InterPro" id="IPR012677">
    <property type="entry name" value="Nucleotide-bd_a/b_plait_sf"/>
</dbReference>
<dbReference type="SMART" id="SM00360">
    <property type="entry name" value="RRM"/>
    <property type="match status" value="4"/>
</dbReference>
<feature type="domain" description="RRM" evidence="3">
    <location>
        <begin position="105"/>
        <end position="183"/>
    </location>
</feature>
<dbReference type="OrthoDB" id="360390at2759"/>
<dbReference type="InterPro" id="IPR035979">
    <property type="entry name" value="RBD_domain_sf"/>
</dbReference>
<evidence type="ECO:0000313" key="4">
    <source>
        <dbReference type="EMBL" id="AMD22410.1"/>
    </source>
</evidence>
<dbReference type="InterPro" id="IPR031766">
    <property type="entry name" value="RRM_occluded"/>
</dbReference>
<dbReference type="PANTHER" id="PTHR48025">
    <property type="entry name" value="OS02G0815200 PROTEIN"/>
    <property type="match status" value="1"/>
</dbReference>
<dbReference type="SUPFAM" id="SSF54928">
    <property type="entry name" value="RNA-binding domain, RBD"/>
    <property type="match status" value="2"/>
</dbReference>
<accession>A0A120K2S0</accession>
<reference evidence="4 5" key="1">
    <citation type="submission" date="2016-01" db="EMBL/GenBank/DDBJ databases">
        <title>Genome sequence of the yeast Holleya sinecauda.</title>
        <authorList>
            <person name="Dietrich F.S."/>
        </authorList>
    </citation>
    <scope>NUCLEOTIDE SEQUENCE [LARGE SCALE GENOMIC DNA]</scope>
    <source>
        <strain evidence="4 5">ATCC 58844</strain>
    </source>
</reference>
<feature type="domain" description="RRM" evidence="3">
    <location>
        <begin position="29"/>
        <end position="104"/>
    </location>
</feature>